<protein>
    <submittedName>
        <fullName evidence="1">Anti-sigma factor RsiW</fullName>
    </submittedName>
</protein>
<organism evidence="1 2">
    <name type="scientific">Prosthecomicrobium pneumaticum</name>
    <dbReference type="NCBI Taxonomy" id="81895"/>
    <lineage>
        <taxon>Bacteria</taxon>
        <taxon>Pseudomonadati</taxon>
        <taxon>Pseudomonadota</taxon>
        <taxon>Alphaproteobacteria</taxon>
        <taxon>Hyphomicrobiales</taxon>
        <taxon>Kaistiaceae</taxon>
        <taxon>Prosthecomicrobium</taxon>
    </lineage>
</organism>
<proteinExistence type="predicted"/>
<comment type="caution">
    <text evidence="1">The sequence shown here is derived from an EMBL/GenBank/DDBJ whole genome shotgun (WGS) entry which is preliminary data.</text>
</comment>
<dbReference type="RefSeq" id="WP_183851970.1">
    <property type="nucleotide sequence ID" value="NZ_JACHOO010000001.1"/>
</dbReference>
<name>A0A7W9CSZ7_9HYPH</name>
<sequence>MDHPLDPITEADLQAYVEDQLPVARRIEVETHLCRSPDEAVRVMADLRVRDELRLALAEAPRAARVATTEAARRLERGLGRDRLVRQLRRIAAVAVLIAAGWLAHAEFGAFGVSPVVASAVPPAYVADAVRAHGTAHVRAAMASQPEVPRFDRAELRAATAIDLPALPQEWSVTDVQVFPSAFGPSVEVAIRTEALGPVSLFAVRPGGFDVVSASAVREGDLAAAYWQVGEVAYALVAAAEPEALRAAAGRLAPSFY</sequence>
<dbReference type="Proteomes" id="UP000523821">
    <property type="component" value="Unassembled WGS sequence"/>
</dbReference>
<dbReference type="EMBL" id="JACHOO010000001">
    <property type="protein sequence ID" value="MBB5751365.1"/>
    <property type="molecule type" value="Genomic_DNA"/>
</dbReference>
<keyword evidence="2" id="KW-1185">Reference proteome</keyword>
<gene>
    <name evidence="1" type="ORF">GGQ63_000408</name>
</gene>
<evidence type="ECO:0000313" key="1">
    <source>
        <dbReference type="EMBL" id="MBB5751365.1"/>
    </source>
</evidence>
<dbReference type="AlphaFoldDB" id="A0A7W9CSZ7"/>
<reference evidence="1 2" key="1">
    <citation type="submission" date="2020-08" db="EMBL/GenBank/DDBJ databases">
        <title>Genomic Encyclopedia of Type Strains, Phase IV (KMG-IV): sequencing the most valuable type-strain genomes for metagenomic binning, comparative biology and taxonomic classification.</title>
        <authorList>
            <person name="Goeker M."/>
        </authorList>
    </citation>
    <scope>NUCLEOTIDE SEQUENCE [LARGE SCALE GENOMIC DNA]</scope>
    <source>
        <strain evidence="1 2">DSM 16268</strain>
    </source>
</reference>
<accession>A0A7W9CSZ7</accession>
<evidence type="ECO:0000313" key="2">
    <source>
        <dbReference type="Proteomes" id="UP000523821"/>
    </source>
</evidence>